<evidence type="ECO:0000313" key="4">
    <source>
        <dbReference type="Proteomes" id="UP001168528"/>
    </source>
</evidence>
<dbReference type="InterPro" id="IPR000073">
    <property type="entry name" value="AB_hydrolase_1"/>
</dbReference>
<organism evidence="3 4">
    <name type="scientific">Rhodocytophaga aerolata</name>
    <dbReference type="NCBI Taxonomy" id="455078"/>
    <lineage>
        <taxon>Bacteria</taxon>
        <taxon>Pseudomonadati</taxon>
        <taxon>Bacteroidota</taxon>
        <taxon>Cytophagia</taxon>
        <taxon>Cytophagales</taxon>
        <taxon>Rhodocytophagaceae</taxon>
        <taxon>Rhodocytophaga</taxon>
    </lineage>
</organism>
<comment type="similarity">
    <text evidence="1">Belongs to the AB hydrolase superfamily. AB hydrolase 4 family.</text>
</comment>
<dbReference type="GO" id="GO:0016787">
    <property type="term" value="F:hydrolase activity"/>
    <property type="evidence" value="ECO:0007669"/>
    <property type="project" value="UniProtKB-KW"/>
</dbReference>
<dbReference type="Pfam" id="PF00561">
    <property type="entry name" value="Abhydrolase_1"/>
    <property type="match status" value="1"/>
</dbReference>
<evidence type="ECO:0000256" key="1">
    <source>
        <dbReference type="ARBA" id="ARBA00010884"/>
    </source>
</evidence>
<evidence type="ECO:0000313" key="3">
    <source>
        <dbReference type="EMBL" id="MDO1445222.1"/>
    </source>
</evidence>
<dbReference type="PANTHER" id="PTHR10794">
    <property type="entry name" value="ABHYDROLASE DOMAIN-CONTAINING PROTEIN"/>
    <property type="match status" value="1"/>
</dbReference>
<dbReference type="PIRSF" id="PIRSF005211">
    <property type="entry name" value="Ab_hydro_YheT"/>
    <property type="match status" value="1"/>
</dbReference>
<dbReference type="InterPro" id="IPR050960">
    <property type="entry name" value="AB_hydrolase_4_sf"/>
</dbReference>
<evidence type="ECO:0000259" key="2">
    <source>
        <dbReference type="Pfam" id="PF00561"/>
    </source>
</evidence>
<comment type="caution">
    <text evidence="3">The sequence shown here is derived from an EMBL/GenBank/DDBJ whole genome shotgun (WGS) entry which is preliminary data.</text>
</comment>
<proteinExistence type="inferred from homology"/>
<accession>A0ABT8QZF6</accession>
<dbReference type="InterPro" id="IPR029058">
    <property type="entry name" value="AB_hydrolase_fold"/>
</dbReference>
<sequence>MPVIPTSDYKSPFYLFNAHLQTIIPGLFRKVEGVTYKRERLITSDNDFLDLDWSSKGNNRIAILSHGLEGDSQRPYVKGMVKELNAQGWDALAWNFRGCGGEINKNLRFYHSGATEDLEEVIAHVLTQKAYDSIVLIGFSLGGNLTLKYLGERGADLRPQIKRSVVFSVPCDLQSGSTKMAGFGNKVYMSRFLKHLRKKVKGKALLMPDKINDKDYHLIKTFKDFDDKYTAPLHGFKDAVDYWTQCSSKHFLKGIAIPTLIVNAKNDPFLSPECFPFSIVKDLPHVYLEAPEEGGHCGFYSNSLSGKFWSEERALKFLERV</sequence>
<dbReference type="EMBL" id="JAUKPO010000001">
    <property type="protein sequence ID" value="MDO1445222.1"/>
    <property type="molecule type" value="Genomic_DNA"/>
</dbReference>
<reference evidence="3" key="1">
    <citation type="submission" date="2023-07" db="EMBL/GenBank/DDBJ databases">
        <title>The genome sequence of Rhodocytophaga aerolata KACC 12507.</title>
        <authorList>
            <person name="Zhang X."/>
        </authorList>
    </citation>
    <scope>NUCLEOTIDE SEQUENCE</scope>
    <source>
        <strain evidence="3">KACC 12507</strain>
    </source>
</reference>
<dbReference type="RefSeq" id="WP_302036012.1">
    <property type="nucleotide sequence ID" value="NZ_JAUKPO010000001.1"/>
</dbReference>
<gene>
    <name evidence="3" type="ORF">Q0590_03115</name>
</gene>
<dbReference type="SUPFAM" id="SSF53474">
    <property type="entry name" value="alpha/beta-Hydrolases"/>
    <property type="match status" value="1"/>
</dbReference>
<keyword evidence="3" id="KW-0378">Hydrolase</keyword>
<dbReference type="Gene3D" id="3.40.50.1820">
    <property type="entry name" value="alpha/beta hydrolase"/>
    <property type="match status" value="1"/>
</dbReference>
<dbReference type="PANTHER" id="PTHR10794:SF94">
    <property type="entry name" value="ESTERASE YHET-RELATED"/>
    <property type="match status" value="1"/>
</dbReference>
<keyword evidence="4" id="KW-1185">Reference proteome</keyword>
<protein>
    <submittedName>
        <fullName evidence="3">Alpha/beta fold hydrolase</fullName>
    </submittedName>
</protein>
<feature type="domain" description="AB hydrolase-1" evidence="2">
    <location>
        <begin position="63"/>
        <end position="302"/>
    </location>
</feature>
<name>A0ABT8QZF6_9BACT</name>
<dbReference type="Proteomes" id="UP001168528">
    <property type="component" value="Unassembled WGS sequence"/>
</dbReference>
<dbReference type="InterPro" id="IPR012020">
    <property type="entry name" value="ABHD4"/>
</dbReference>